<dbReference type="Pfam" id="PF06699">
    <property type="entry name" value="PIG-F"/>
    <property type="match status" value="1"/>
</dbReference>
<dbReference type="OrthoDB" id="17366at2759"/>
<evidence type="ECO:0008006" key="11">
    <source>
        <dbReference type="Google" id="ProtNLM"/>
    </source>
</evidence>
<feature type="transmembrane region" description="Helical" evidence="8">
    <location>
        <begin position="48"/>
        <end position="71"/>
    </location>
</feature>
<protein>
    <recommendedName>
        <fullName evidence="11">Phosphatidylinositol glycan, class F</fullName>
    </recommendedName>
</protein>
<evidence type="ECO:0000256" key="3">
    <source>
        <dbReference type="ARBA" id="ARBA00022502"/>
    </source>
</evidence>
<comment type="pathway">
    <text evidence="2">Glycolipid biosynthesis; glycosylphosphatidylinositol-anchor biosynthesis.</text>
</comment>
<keyword evidence="3" id="KW-0337">GPI-anchor biosynthesis</keyword>
<evidence type="ECO:0000256" key="6">
    <source>
        <dbReference type="ARBA" id="ARBA00022989"/>
    </source>
</evidence>
<evidence type="ECO:0000256" key="5">
    <source>
        <dbReference type="ARBA" id="ARBA00022824"/>
    </source>
</evidence>
<sequence>MAMPACLGYHGILALELVLAWVSFSPIFPLLAAPRRDFPHEEPPSPAPRVLCAAAATAVVTATAASTMALLRRRRRRMEAASAEQHRGLGDGIGRRLSSGAVGFAVGAAVIHTVAVVLGAPIFRRAPETAAFSLLMSSFTSLPVSVTSHRPLEAFAAFLRGTRPALHELGAMVPAACCVLGAWLGAIPLCLDWEQPWQAWPLPMCAGGLLGFSLGCLLLLGYQILENVSRAVSVWSSEWRAEKRA</sequence>
<dbReference type="AlphaFoldDB" id="D7FUR0"/>
<reference evidence="9 10" key="1">
    <citation type="journal article" date="2010" name="Nature">
        <title>The Ectocarpus genome and the independent evolution of multicellularity in brown algae.</title>
        <authorList>
            <person name="Cock J.M."/>
            <person name="Sterck L."/>
            <person name="Rouze P."/>
            <person name="Scornet D."/>
            <person name="Allen A.E."/>
            <person name="Amoutzias G."/>
            <person name="Anthouard V."/>
            <person name="Artiguenave F."/>
            <person name="Aury J.M."/>
            <person name="Badger J.H."/>
            <person name="Beszteri B."/>
            <person name="Billiau K."/>
            <person name="Bonnet E."/>
            <person name="Bothwell J.H."/>
            <person name="Bowler C."/>
            <person name="Boyen C."/>
            <person name="Brownlee C."/>
            <person name="Carrano C.J."/>
            <person name="Charrier B."/>
            <person name="Cho G.Y."/>
            <person name="Coelho S.M."/>
            <person name="Collen J."/>
            <person name="Corre E."/>
            <person name="Da Silva C."/>
            <person name="Delage L."/>
            <person name="Delaroque N."/>
            <person name="Dittami S.M."/>
            <person name="Doulbeau S."/>
            <person name="Elias M."/>
            <person name="Farnham G."/>
            <person name="Gachon C.M."/>
            <person name="Gschloessl B."/>
            <person name="Heesch S."/>
            <person name="Jabbari K."/>
            <person name="Jubin C."/>
            <person name="Kawai H."/>
            <person name="Kimura K."/>
            <person name="Kloareg B."/>
            <person name="Kupper F.C."/>
            <person name="Lang D."/>
            <person name="Le Bail A."/>
            <person name="Leblanc C."/>
            <person name="Lerouge P."/>
            <person name="Lohr M."/>
            <person name="Lopez P.J."/>
            <person name="Martens C."/>
            <person name="Maumus F."/>
            <person name="Michel G."/>
            <person name="Miranda-Saavedra D."/>
            <person name="Morales J."/>
            <person name="Moreau H."/>
            <person name="Motomura T."/>
            <person name="Nagasato C."/>
            <person name="Napoli C.A."/>
            <person name="Nelson D.R."/>
            <person name="Nyvall-Collen P."/>
            <person name="Peters A.F."/>
            <person name="Pommier C."/>
            <person name="Potin P."/>
            <person name="Poulain J."/>
            <person name="Quesneville H."/>
            <person name="Read B."/>
            <person name="Rensing S.A."/>
            <person name="Ritter A."/>
            <person name="Rousvoal S."/>
            <person name="Samanta M."/>
            <person name="Samson G."/>
            <person name="Schroeder D.C."/>
            <person name="Segurens B."/>
            <person name="Strittmatter M."/>
            <person name="Tonon T."/>
            <person name="Tregear J.W."/>
            <person name="Valentin K."/>
            <person name="von Dassow P."/>
            <person name="Yamagishi T."/>
            <person name="Van de Peer Y."/>
            <person name="Wincker P."/>
        </authorList>
    </citation>
    <scope>NUCLEOTIDE SEQUENCE [LARGE SCALE GENOMIC DNA]</scope>
    <source>
        <strain evidence="10">Ec32 / CCAP1310/4</strain>
    </source>
</reference>
<feature type="transmembrane region" description="Helical" evidence="8">
    <location>
        <begin position="169"/>
        <end position="187"/>
    </location>
</feature>
<evidence type="ECO:0000256" key="8">
    <source>
        <dbReference type="SAM" id="Phobius"/>
    </source>
</evidence>
<evidence type="ECO:0000313" key="10">
    <source>
        <dbReference type="Proteomes" id="UP000002630"/>
    </source>
</evidence>
<keyword evidence="5" id="KW-0256">Endoplasmic reticulum</keyword>
<organism evidence="9 10">
    <name type="scientific">Ectocarpus siliculosus</name>
    <name type="common">Brown alga</name>
    <name type="synonym">Conferva siliculosa</name>
    <dbReference type="NCBI Taxonomy" id="2880"/>
    <lineage>
        <taxon>Eukaryota</taxon>
        <taxon>Sar</taxon>
        <taxon>Stramenopiles</taxon>
        <taxon>Ochrophyta</taxon>
        <taxon>PX clade</taxon>
        <taxon>Phaeophyceae</taxon>
        <taxon>Ectocarpales</taxon>
        <taxon>Ectocarpaceae</taxon>
        <taxon>Ectocarpus</taxon>
    </lineage>
</organism>
<dbReference type="eggNOG" id="KOG3144">
    <property type="taxonomic scope" value="Eukaryota"/>
</dbReference>
<dbReference type="InParanoid" id="D7FUR0"/>
<dbReference type="STRING" id="2880.D7FUR0"/>
<feature type="transmembrane region" description="Helical" evidence="8">
    <location>
        <begin position="7"/>
        <end position="28"/>
    </location>
</feature>
<comment type="subcellular location">
    <subcellularLocation>
        <location evidence="1">Endoplasmic reticulum membrane</location>
        <topology evidence="1">Multi-pass membrane protein</topology>
    </subcellularLocation>
</comment>
<feature type="transmembrane region" description="Helical" evidence="8">
    <location>
        <begin position="129"/>
        <end position="148"/>
    </location>
</feature>
<evidence type="ECO:0000256" key="1">
    <source>
        <dbReference type="ARBA" id="ARBA00004477"/>
    </source>
</evidence>
<keyword evidence="7 8" id="KW-0472">Membrane</keyword>
<keyword evidence="4 8" id="KW-0812">Transmembrane</keyword>
<dbReference type="InterPro" id="IPR009580">
    <property type="entry name" value="GPI_biosynthesis_protein_Pig-F"/>
</dbReference>
<dbReference type="GO" id="GO:0005789">
    <property type="term" value="C:endoplasmic reticulum membrane"/>
    <property type="evidence" value="ECO:0007669"/>
    <property type="project" value="UniProtKB-SubCell"/>
</dbReference>
<dbReference type="UniPathway" id="UPA00196"/>
<feature type="transmembrane region" description="Helical" evidence="8">
    <location>
        <begin position="199"/>
        <end position="220"/>
    </location>
</feature>
<evidence type="ECO:0000256" key="4">
    <source>
        <dbReference type="ARBA" id="ARBA00022692"/>
    </source>
</evidence>
<feature type="transmembrane region" description="Helical" evidence="8">
    <location>
        <begin position="101"/>
        <end position="123"/>
    </location>
</feature>
<dbReference type="GO" id="GO:0006506">
    <property type="term" value="P:GPI anchor biosynthetic process"/>
    <property type="evidence" value="ECO:0007669"/>
    <property type="project" value="UniProtKB-UniPathway"/>
</dbReference>
<dbReference type="EMBL" id="FN649760">
    <property type="protein sequence ID" value="CBJ31716.1"/>
    <property type="molecule type" value="Genomic_DNA"/>
</dbReference>
<proteinExistence type="predicted"/>
<keyword evidence="10" id="KW-1185">Reference proteome</keyword>
<dbReference type="Proteomes" id="UP000002630">
    <property type="component" value="Unassembled WGS sequence"/>
</dbReference>
<gene>
    <name evidence="9" type="ORF">Esi_0278_0009</name>
</gene>
<evidence type="ECO:0000256" key="7">
    <source>
        <dbReference type="ARBA" id="ARBA00023136"/>
    </source>
</evidence>
<evidence type="ECO:0000256" key="2">
    <source>
        <dbReference type="ARBA" id="ARBA00004687"/>
    </source>
</evidence>
<name>D7FUR0_ECTSI</name>
<accession>D7FUR0</accession>
<keyword evidence="6 8" id="KW-1133">Transmembrane helix</keyword>
<evidence type="ECO:0000313" key="9">
    <source>
        <dbReference type="EMBL" id="CBJ31716.1"/>
    </source>
</evidence>